<keyword evidence="4 5" id="KW-0472">Membrane</keyword>
<feature type="domain" description="MARVEL" evidence="7">
    <location>
        <begin position="28"/>
        <end position="159"/>
    </location>
</feature>
<evidence type="ECO:0000313" key="8">
    <source>
        <dbReference type="Proteomes" id="UP000887565"/>
    </source>
</evidence>
<evidence type="ECO:0000256" key="4">
    <source>
        <dbReference type="ARBA" id="ARBA00023136"/>
    </source>
</evidence>
<feature type="transmembrane region" description="Helical" evidence="6">
    <location>
        <begin position="97"/>
        <end position="122"/>
    </location>
</feature>
<evidence type="ECO:0000256" key="3">
    <source>
        <dbReference type="ARBA" id="ARBA00022989"/>
    </source>
</evidence>
<feature type="transmembrane region" description="Helical" evidence="6">
    <location>
        <begin position="38"/>
        <end position="60"/>
    </location>
</feature>
<evidence type="ECO:0000256" key="2">
    <source>
        <dbReference type="ARBA" id="ARBA00022692"/>
    </source>
</evidence>
<evidence type="ECO:0000256" key="1">
    <source>
        <dbReference type="ARBA" id="ARBA00004141"/>
    </source>
</evidence>
<dbReference type="OMA" id="HIIERTH"/>
<feature type="transmembrane region" description="Helical" evidence="6">
    <location>
        <begin position="134"/>
        <end position="155"/>
    </location>
</feature>
<feature type="transmembrane region" description="Helical" evidence="6">
    <location>
        <begin position="66"/>
        <end position="85"/>
    </location>
</feature>
<proteinExistence type="predicted"/>
<dbReference type="AlphaFoldDB" id="A0A915KY86"/>
<reference evidence="9" key="1">
    <citation type="submission" date="2022-11" db="UniProtKB">
        <authorList>
            <consortium name="WormBaseParasite"/>
        </authorList>
    </citation>
    <scope>IDENTIFICATION</scope>
</reference>
<evidence type="ECO:0000256" key="5">
    <source>
        <dbReference type="PROSITE-ProRule" id="PRU00581"/>
    </source>
</evidence>
<dbReference type="PANTHER" id="PTHR22776:SF49">
    <property type="entry name" value="MARVEL DOMAIN-CONTAINING PROTEIN"/>
    <property type="match status" value="1"/>
</dbReference>
<dbReference type="PROSITE" id="PS51225">
    <property type="entry name" value="MARVEL"/>
    <property type="match status" value="1"/>
</dbReference>
<keyword evidence="8" id="KW-1185">Reference proteome</keyword>
<keyword evidence="2 5" id="KW-0812">Transmembrane</keyword>
<evidence type="ECO:0000259" key="7">
    <source>
        <dbReference type="PROSITE" id="PS51225"/>
    </source>
</evidence>
<dbReference type="PANTHER" id="PTHR22776">
    <property type="entry name" value="MARVEL-CONTAINING POTENTIAL LIPID RAFT-ASSOCIATED PROTEIN"/>
    <property type="match status" value="1"/>
</dbReference>
<organism evidence="8 9">
    <name type="scientific">Romanomermis culicivorax</name>
    <name type="common">Nematode worm</name>
    <dbReference type="NCBI Taxonomy" id="13658"/>
    <lineage>
        <taxon>Eukaryota</taxon>
        <taxon>Metazoa</taxon>
        <taxon>Ecdysozoa</taxon>
        <taxon>Nematoda</taxon>
        <taxon>Enoplea</taxon>
        <taxon>Dorylaimia</taxon>
        <taxon>Mermithida</taxon>
        <taxon>Mermithoidea</taxon>
        <taxon>Mermithidae</taxon>
        <taxon>Romanomermis</taxon>
    </lineage>
</organism>
<dbReference type="InterPro" id="IPR008253">
    <property type="entry name" value="Marvel"/>
</dbReference>
<name>A0A915KY86_ROMCU</name>
<dbReference type="InterPro" id="IPR050578">
    <property type="entry name" value="MARVEL-CKLF_proteins"/>
</dbReference>
<dbReference type="Proteomes" id="UP000887565">
    <property type="component" value="Unplaced"/>
</dbReference>
<keyword evidence="3 6" id="KW-1133">Transmembrane helix</keyword>
<evidence type="ECO:0000313" key="9">
    <source>
        <dbReference type="WBParaSite" id="nRc.2.0.1.t42442-RA"/>
    </source>
</evidence>
<accession>A0A915KY86</accession>
<dbReference type="WBParaSite" id="nRc.2.0.1.t42442-RA">
    <property type="protein sequence ID" value="nRc.2.0.1.t42442-RA"/>
    <property type="gene ID" value="nRc.2.0.1.g42442"/>
</dbReference>
<dbReference type="Pfam" id="PF01284">
    <property type="entry name" value="MARVEL"/>
    <property type="match status" value="1"/>
</dbReference>
<evidence type="ECO:0000256" key="6">
    <source>
        <dbReference type="SAM" id="Phobius"/>
    </source>
</evidence>
<comment type="subcellular location">
    <subcellularLocation>
        <location evidence="1">Membrane</location>
        <topology evidence="1">Multi-pass membrane protein</topology>
    </subcellularLocation>
</comment>
<protein>
    <submittedName>
        <fullName evidence="9">MARVEL domain-containing protein</fullName>
    </submittedName>
</protein>
<dbReference type="GO" id="GO:0016020">
    <property type="term" value="C:membrane"/>
    <property type="evidence" value="ECO:0007669"/>
    <property type="project" value="UniProtKB-SubCell"/>
</dbReference>
<sequence>MADTFPTSHRTTTTRTTTIVRPTVYLDEIKTPIGIIKIAEIVLSLITFICAASSNCSWFSNVGWGSFVSLTGFFIACTFFVFLILHMRQRIPSGIPMLLIELIIHAIWTFFFMVAGATLAATSSDYYNCRGSTGAGSFFAFVTMIVFGIDTFLIFREWKSQKALPPTRPAQPAGVVVP</sequence>